<dbReference type="Gene3D" id="1.10.4030.10">
    <property type="entry name" value="Porin chaperone SurA, peptide-binding domain"/>
    <property type="match status" value="1"/>
</dbReference>
<keyword evidence="3" id="KW-0997">Cell inner membrane</keyword>
<evidence type="ECO:0000256" key="7">
    <source>
        <dbReference type="ARBA" id="ARBA00023186"/>
    </source>
</evidence>
<evidence type="ECO:0000256" key="11">
    <source>
        <dbReference type="PROSITE-ProRule" id="PRU00278"/>
    </source>
</evidence>
<dbReference type="SUPFAM" id="SSF54534">
    <property type="entry name" value="FKBP-like"/>
    <property type="match status" value="1"/>
</dbReference>
<evidence type="ECO:0000313" key="14">
    <source>
        <dbReference type="EMBL" id="XDV10309.1"/>
    </source>
</evidence>
<dbReference type="PANTHER" id="PTHR47529:SF1">
    <property type="entry name" value="PERIPLASMIC CHAPERONE PPID"/>
    <property type="match status" value="1"/>
</dbReference>
<dbReference type="GO" id="GO:0005886">
    <property type="term" value="C:plasma membrane"/>
    <property type="evidence" value="ECO:0007669"/>
    <property type="project" value="UniProtKB-SubCell"/>
</dbReference>
<dbReference type="EMBL" id="CP165718">
    <property type="protein sequence ID" value="XDV10309.1"/>
    <property type="molecule type" value="Genomic_DNA"/>
</dbReference>
<evidence type="ECO:0000259" key="13">
    <source>
        <dbReference type="PROSITE" id="PS50198"/>
    </source>
</evidence>
<dbReference type="SUPFAM" id="SSF109998">
    <property type="entry name" value="Triger factor/SurA peptide-binding domain-like"/>
    <property type="match status" value="1"/>
</dbReference>
<accession>A0AB39XBQ0</accession>
<keyword evidence="11" id="KW-0697">Rotamase</keyword>
<keyword evidence="4 12" id="KW-0812">Transmembrane</keyword>
<gene>
    <name evidence="14" type="primary">ppiD</name>
    <name evidence="14" type="ORF">AB8S08_03690</name>
</gene>
<protein>
    <recommendedName>
        <fullName evidence="9">Periplasmic chaperone PpiD</fullName>
    </recommendedName>
    <alternativeName>
        <fullName evidence="10">Periplasmic folding chaperone</fullName>
    </alternativeName>
</protein>
<keyword evidence="7" id="KW-0143">Chaperone</keyword>
<reference evidence="14" key="1">
    <citation type="submission" date="2024-07" db="EMBL/GenBank/DDBJ databases">
        <title>Whole genome sequence of bacterial strains from algal surface.</title>
        <authorList>
            <person name="Kumar P."/>
        </authorList>
    </citation>
    <scope>NUCLEOTIDE SEQUENCE</scope>
    <source>
        <strain evidence="14">PP-1MA</strain>
    </source>
</reference>
<dbReference type="InterPro" id="IPR027304">
    <property type="entry name" value="Trigger_fact/SurA_dom_sf"/>
</dbReference>
<keyword evidence="2" id="KW-1003">Cell membrane</keyword>
<dbReference type="PANTHER" id="PTHR47529">
    <property type="entry name" value="PEPTIDYL-PROLYL CIS-TRANS ISOMERASE D"/>
    <property type="match status" value="1"/>
</dbReference>
<dbReference type="Pfam" id="PF13616">
    <property type="entry name" value="Rotamase_3"/>
    <property type="match status" value="1"/>
</dbReference>
<dbReference type="NCBIfam" id="NF008054">
    <property type="entry name" value="PRK10788.1"/>
    <property type="match status" value="1"/>
</dbReference>
<dbReference type="GO" id="GO:0003755">
    <property type="term" value="F:peptidyl-prolyl cis-trans isomerase activity"/>
    <property type="evidence" value="ECO:0007669"/>
    <property type="project" value="UniProtKB-KW"/>
</dbReference>
<dbReference type="Gene3D" id="3.10.50.40">
    <property type="match status" value="1"/>
</dbReference>
<evidence type="ECO:0000256" key="3">
    <source>
        <dbReference type="ARBA" id="ARBA00022519"/>
    </source>
</evidence>
<dbReference type="InterPro" id="IPR000297">
    <property type="entry name" value="PPIase_PpiC"/>
</dbReference>
<evidence type="ECO:0000256" key="12">
    <source>
        <dbReference type="SAM" id="Phobius"/>
    </source>
</evidence>
<keyword evidence="11 14" id="KW-0413">Isomerase</keyword>
<sequence length="625" mass="68621">MLDRIREGSQSFVVKAVLVLIALTFALAGIGGYISNAPEPSVATVNGEDITRVEFDRALENERARQQQQLGDFYDTLATDPSFNQRLRNQVVNDLVNQKLVEQYARDNGLRASDEQVREAIRAIPAFNVAGQFDNDTYRITLNSLGYTPEGFAEALRKDLARSQVLEAVVNTEFALAAEAVAIQKLVNQQRSGAYRTFALDSYLAQVDVSDDEIQQWYDNNSNLFAVPESVQVEFVALDAGAIAESITIDEQMVREWYEGNRSAYESAAQYRFSHILIEGDDAAARNKAQEVVDKLSEGADFAALAAEYSDDTFSAENGGDLDFIQPGTMDPDFEEAAFALAEVGDVSGVVETSFGFHVIKLTDKQEGSVTPFAEVRDEIIADMQDERVKQAYYEQQQKVAELAFEMPDTLQPVADEVGLQVRNSDWFNRQTAPSALNHPAVLQQVFGDTLLQERLNSDLIEVNDTQSVVVRVTDYRAASIKSLDEVREQVVSNLQQEKAQQLARADAEAVIAALRAGEAVSGLTELTAIDRRNADLPRAVVQSLFEQAAPAAGAVQADVVEMNNGGLALVQLTSVSAGDVDEATQQQMQEQLENSFAQQSYEAFLSALRDQGDVEITLTSSSNN</sequence>
<comment type="similarity">
    <text evidence="8">Belongs to the PpiD chaperone family.</text>
</comment>
<keyword evidence="5 12" id="KW-1133">Transmembrane helix</keyword>
<evidence type="ECO:0000256" key="5">
    <source>
        <dbReference type="ARBA" id="ARBA00022989"/>
    </source>
</evidence>
<feature type="transmembrane region" description="Helical" evidence="12">
    <location>
        <begin position="12"/>
        <end position="34"/>
    </location>
</feature>
<evidence type="ECO:0000256" key="8">
    <source>
        <dbReference type="ARBA" id="ARBA00038408"/>
    </source>
</evidence>
<evidence type="ECO:0000256" key="6">
    <source>
        <dbReference type="ARBA" id="ARBA00023136"/>
    </source>
</evidence>
<dbReference type="InterPro" id="IPR052029">
    <property type="entry name" value="PpiD_chaperone"/>
</dbReference>
<evidence type="ECO:0000256" key="4">
    <source>
        <dbReference type="ARBA" id="ARBA00022692"/>
    </source>
</evidence>
<evidence type="ECO:0000256" key="9">
    <source>
        <dbReference type="ARBA" id="ARBA00040743"/>
    </source>
</evidence>
<dbReference type="InterPro" id="IPR046357">
    <property type="entry name" value="PPIase_dom_sf"/>
</dbReference>
<comment type="subcellular location">
    <subcellularLocation>
        <location evidence="1">Cell inner membrane</location>
        <topology evidence="1">Single-pass type II membrane protein</topology>
        <orientation evidence="1">Periplasmic side</orientation>
    </subcellularLocation>
</comment>
<keyword evidence="6 12" id="KW-0472">Membrane</keyword>
<organism evidence="14">
    <name type="scientific">Pseudidiomarina sp. PP-1MA</name>
    <dbReference type="NCBI Taxonomy" id="3237706"/>
    <lineage>
        <taxon>Bacteria</taxon>
        <taxon>Pseudomonadati</taxon>
        <taxon>Pseudomonadota</taxon>
        <taxon>Gammaproteobacteria</taxon>
        <taxon>Alteromonadales</taxon>
        <taxon>Idiomarinaceae</taxon>
        <taxon>Pseudidiomarina</taxon>
    </lineage>
</organism>
<name>A0AB39XBQ0_9GAMM</name>
<dbReference type="Pfam" id="PF13624">
    <property type="entry name" value="SurA_N_3"/>
    <property type="match status" value="1"/>
</dbReference>
<evidence type="ECO:0000256" key="10">
    <source>
        <dbReference type="ARBA" id="ARBA00042775"/>
    </source>
</evidence>
<evidence type="ECO:0000256" key="2">
    <source>
        <dbReference type="ARBA" id="ARBA00022475"/>
    </source>
</evidence>
<proteinExistence type="inferred from homology"/>
<evidence type="ECO:0000256" key="1">
    <source>
        <dbReference type="ARBA" id="ARBA00004382"/>
    </source>
</evidence>
<dbReference type="AlphaFoldDB" id="A0AB39XBQ0"/>
<dbReference type="RefSeq" id="WP_369743684.1">
    <property type="nucleotide sequence ID" value="NZ_CP165718.1"/>
</dbReference>
<dbReference type="PROSITE" id="PS50198">
    <property type="entry name" value="PPIC_PPIASE_2"/>
    <property type="match status" value="1"/>
</dbReference>
<feature type="domain" description="PpiC" evidence="13">
    <location>
        <begin position="268"/>
        <end position="364"/>
    </location>
</feature>